<keyword evidence="2" id="KW-0802">TPR repeat</keyword>
<dbReference type="SUPFAM" id="SSF53955">
    <property type="entry name" value="Lysozyme-like"/>
    <property type="match status" value="1"/>
</dbReference>
<feature type="chain" id="PRO_5003622837" evidence="3">
    <location>
        <begin position="34"/>
        <end position="735"/>
    </location>
</feature>
<sequence length="735" mass="82283">MNRYQLFFPACIQCVWIALVSTTFLACGSEAMAQSLAPDAFLELVANGDLAPEDVLAGPEGAAFLTGVHLLPTDRAAAEQYLLLSLQHESPPFAVEAGIILLDADDAQPDTVSDAAADADTTAPDAVTDTDAAAELLFTRFPEYFHGVRAVASYWYDREADAQLAEVLVHLSEFDQARQDAEVVLWQLVNGYRLNGEFSEPLLVHFLLTIPAADEHWRLERYIAFSSDRRDLVGEDMYRLLQHKAAISQRSFRGSAAGLLEEPWPEITAVLLWDIQTAAGQSRTQSATAAQLAEFESSRSADGDLVTAALAAEIAGRLLLQGNRYRESRESFERALSLEPGSVAAGAAGQRRVWNWWRAGIRMGMDTALQDLAQLGEWIQDPPFFHDLLHDLVSRLVRDQRWNDIAYLYTTLDEVLSPGMQARVAWILAEAVQVGAEIDLDRRQLLETAAAQREDPYYSMVAAIALGAPRELPVLDTPPAGSGAGHRYEAEEYRDWARQMYAAELLNEGYRVAHPRAALFSLDEIAGFAAEHHRQQRYIDGMRLLDRAVRVHSPDSTSEDFVRLRYPQAFSDEMATVLSRYELYPPVFYALVREESYFDPGISSWVGAMGLSQLMPATANDMARLLRMEDPDLSDPLTNLKIGGLYYQRLLNRFAHPVQALVAYNAGQGRVNGWRNQPWTDSLVLFHEGVPFEESRHYIRKIFVSAAHYSELYYDGSAEEVFFHIFPDFQPYSVD</sequence>
<name>H9UML5_SPIAZ</name>
<feature type="repeat" description="TPR" evidence="2">
    <location>
        <begin position="309"/>
        <end position="342"/>
    </location>
</feature>
<feature type="signal peptide" evidence="3">
    <location>
        <begin position="1"/>
        <end position="33"/>
    </location>
</feature>
<dbReference type="InterPro" id="IPR008258">
    <property type="entry name" value="Transglycosylase_SLT_dom_1"/>
</dbReference>
<proteinExistence type="inferred from homology"/>
<dbReference type="InterPro" id="IPR019734">
    <property type="entry name" value="TPR_rpt"/>
</dbReference>
<keyword evidence="3" id="KW-0732">Signal</keyword>
<evidence type="ECO:0000313" key="6">
    <source>
        <dbReference type="Proteomes" id="UP000007383"/>
    </source>
</evidence>
<dbReference type="KEGG" id="sfc:Spiaf_2734"/>
<dbReference type="PANTHER" id="PTHR37423:SF2">
    <property type="entry name" value="MEMBRANE-BOUND LYTIC MUREIN TRANSGLYCOSYLASE C"/>
    <property type="match status" value="1"/>
</dbReference>
<dbReference type="EMBL" id="CP003282">
    <property type="protein sequence ID" value="AFG38758.1"/>
    <property type="molecule type" value="Genomic_DNA"/>
</dbReference>
<dbReference type="PANTHER" id="PTHR37423">
    <property type="entry name" value="SOLUBLE LYTIC MUREIN TRANSGLYCOSYLASE-RELATED"/>
    <property type="match status" value="1"/>
</dbReference>
<dbReference type="Pfam" id="PF01464">
    <property type="entry name" value="SLT"/>
    <property type="match status" value="1"/>
</dbReference>
<feature type="domain" description="Transglycosylase SLT" evidence="4">
    <location>
        <begin position="579"/>
        <end position="677"/>
    </location>
</feature>
<accession>H9UML5</accession>
<dbReference type="PATRIC" id="fig|889378.3.peg.2707"/>
<dbReference type="CDD" id="cd13401">
    <property type="entry name" value="Slt70-like"/>
    <property type="match status" value="1"/>
</dbReference>
<keyword evidence="6" id="KW-1185">Reference proteome</keyword>
<dbReference type="Proteomes" id="UP000007383">
    <property type="component" value="Chromosome"/>
</dbReference>
<reference evidence="6" key="1">
    <citation type="journal article" date="2013" name="Stand. Genomic Sci.">
        <title>Complete genome sequence of the halophilic bacterium Spirochaeta africana type strain (Z-7692(T)) from the alkaline Lake Magadi in the East African Rift.</title>
        <authorList>
            <person name="Liolos K."/>
            <person name="Abt B."/>
            <person name="Scheuner C."/>
            <person name="Teshima H."/>
            <person name="Held B."/>
            <person name="Lapidus A."/>
            <person name="Nolan M."/>
            <person name="Lucas S."/>
            <person name="Deshpande S."/>
            <person name="Cheng J.F."/>
            <person name="Tapia R."/>
            <person name="Goodwin L.A."/>
            <person name="Pitluck S."/>
            <person name="Pagani I."/>
            <person name="Ivanova N."/>
            <person name="Mavromatis K."/>
            <person name="Mikhailova N."/>
            <person name="Huntemann M."/>
            <person name="Pati A."/>
            <person name="Chen A."/>
            <person name="Palaniappan K."/>
            <person name="Land M."/>
            <person name="Rohde M."/>
            <person name="Tindall B.J."/>
            <person name="Detter J.C."/>
            <person name="Goker M."/>
            <person name="Bristow J."/>
            <person name="Eisen J.A."/>
            <person name="Markowitz V."/>
            <person name="Hugenholtz P."/>
            <person name="Woyke T."/>
            <person name="Klenk H.P."/>
            <person name="Kyrpides N.C."/>
        </authorList>
    </citation>
    <scope>NUCLEOTIDE SEQUENCE</scope>
    <source>
        <strain evidence="6">ATCC 700263 / DSM 8902 / Z-7692</strain>
    </source>
</reference>
<dbReference type="OrthoDB" id="9815002at2"/>
<dbReference type="PROSITE" id="PS51257">
    <property type="entry name" value="PROKAR_LIPOPROTEIN"/>
    <property type="match status" value="1"/>
</dbReference>
<dbReference type="eggNOG" id="COG0741">
    <property type="taxonomic scope" value="Bacteria"/>
</dbReference>
<evidence type="ECO:0000256" key="3">
    <source>
        <dbReference type="SAM" id="SignalP"/>
    </source>
</evidence>
<protein>
    <submittedName>
        <fullName evidence="5">Soluble lytic murein transglycosylase-like protein</fullName>
    </submittedName>
</protein>
<evidence type="ECO:0000256" key="2">
    <source>
        <dbReference type="PROSITE-ProRule" id="PRU00339"/>
    </source>
</evidence>
<organism evidence="5 6">
    <name type="scientific">Spirochaeta africana (strain ATCC 700263 / DSM 8902 / Z-7692)</name>
    <dbReference type="NCBI Taxonomy" id="889378"/>
    <lineage>
        <taxon>Bacteria</taxon>
        <taxon>Pseudomonadati</taxon>
        <taxon>Spirochaetota</taxon>
        <taxon>Spirochaetia</taxon>
        <taxon>Spirochaetales</taxon>
        <taxon>Spirochaetaceae</taxon>
        <taxon>Spirochaeta</taxon>
    </lineage>
</organism>
<comment type="similarity">
    <text evidence="1">Belongs to the transglycosylase Slt family.</text>
</comment>
<dbReference type="AlphaFoldDB" id="H9UML5"/>
<dbReference type="InterPro" id="IPR023346">
    <property type="entry name" value="Lysozyme-like_dom_sf"/>
</dbReference>
<dbReference type="Gene3D" id="1.10.530.10">
    <property type="match status" value="1"/>
</dbReference>
<gene>
    <name evidence="5" type="ordered locus">Spiaf_2734</name>
</gene>
<dbReference type="NCBIfam" id="NF047373">
    <property type="entry name" value="BB0259_flg_lyt"/>
    <property type="match status" value="1"/>
</dbReference>
<dbReference type="PROSITE" id="PS50005">
    <property type="entry name" value="TPR"/>
    <property type="match status" value="1"/>
</dbReference>
<evidence type="ECO:0000256" key="1">
    <source>
        <dbReference type="ARBA" id="ARBA00007734"/>
    </source>
</evidence>
<dbReference type="HOGENOM" id="CLU_377171_0_0_12"/>
<dbReference type="STRING" id="889378.Spiaf_2734"/>
<evidence type="ECO:0000313" key="5">
    <source>
        <dbReference type="EMBL" id="AFG38758.1"/>
    </source>
</evidence>
<dbReference type="RefSeq" id="WP_014456740.1">
    <property type="nucleotide sequence ID" value="NC_017098.1"/>
</dbReference>
<evidence type="ECO:0000259" key="4">
    <source>
        <dbReference type="Pfam" id="PF01464"/>
    </source>
</evidence>